<name>X1C9A3_9ZZZZ</name>
<evidence type="ECO:0008006" key="2">
    <source>
        <dbReference type="Google" id="ProtNLM"/>
    </source>
</evidence>
<comment type="caution">
    <text evidence="1">The sequence shown here is derived from an EMBL/GenBank/DDBJ whole genome shotgun (WGS) entry which is preliminary data.</text>
</comment>
<organism evidence="1">
    <name type="scientific">marine sediment metagenome</name>
    <dbReference type="NCBI Taxonomy" id="412755"/>
    <lineage>
        <taxon>unclassified sequences</taxon>
        <taxon>metagenomes</taxon>
        <taxon>ecological metagenomes</taxon>
    </lineage>
</organism>
<proteinExistence type="predicted"/>
<evidence type="ECO:0000313" key="1">
    <source>
        <dbReference type="EMBL" id="GAG92958.1"/>
    </source>
</evidence>
<dbReference type="SUPFAM" id="SSF52540">
    <property type="entry name" value="P-loop containing nucleoside triphosphate hydrolases"/>
    <property type="match status" value="1"/>
</dbReference>
<dbReference type="InterPro" id="IPR027417">
    <property type="entry name" value="P-loop_NTPase"/>
</dbReference>
<reference evidence="1" key="1">
    <citation type="journal article" date="2014" name="Front. Microbiol.">
        <title>High frequency of phylogenetically diverse reductive dehalogenase-homologous genes in deep subseafloor sedimentary metagenomes.</title>
        <authorList>
            <person name="Kawai M."/>
            <person name="Futagami T."/>
            <person name="Toyoda A."/>
            <person name="Takaki Y."/>
            <person name="Nishi S."/>
            <person name="Hori S."/>
            <person name="Arai W."/>
            <person name="Tsubouchi T."/>
            <person name="Morono Y."/>
            <person name="Uchiyama I."/>
            <person name="Ito T."/>
            <person name="Fujiyama A."/>
            <person name="Inagaki F."/>
            <person name="Takami H."/>
        </authorList>
    </citation>
    <scope>NUCLEOTIDE SEQUENCE</scope>
    <source>
        <strain evidence="1">Expedition CK06-06</strain>
    </source>
</reference>
<dbReference type="EMBL" id="BART01023475">
    <property type="protein sequence ID" value="GAG92958.1"/>
    <property type="molecule type" value="Genomic_DNA"/>
</dbReference>
<sequence length="42" mass="4681">VIIITHNQKIAGLADRIIKLKDGKIEAIETQEKPVAVGEIQW</sequence>
<protein>
    <recommendedName>
        <fullName evidence="2">ABC transporter ATP-binding protein</fullName>
    </recommendedName>
</protein>
<gene>
    <name evidence="1" type="ORF">S01H4_42699</name>
</gene>
<dbReference type="AlphaFoldDB" id="X1C9A3"/>
<accession>X1C9A3</accession>
<feature type="non-terminal residue" evidence="1">
    <location>
        <position position="1"/>
    </location>
</feature>